<name>A0AAE1HZ47_9NEOP</name>
<proteinExistence type="predicted"/>
<feature type="region of interest" description="Disordered" evidence="1">
    <location>
        <begin position="306"/>
        <end position="332"/>
    </location>
</feature>
<feature type="compositionally biased region" description="Low complexity" evidence="1">
    <location>
        <begin position="519"/>
        <end position="533"/>
    </location>
</feature>
<feature type="compositionally biased region" description="Acidic residues" evidence="1">
    <location>
        <begin position="975"/>
        <end position="985"/>
    </location>
</feature>
<evidence type="ECO:0000313" key="3">
    <source>
        <dbReference type="Proteomes" id="UP001219518"/>
    </source>
</evidence>
<reference evidence="2" key="2">
    <citation type="journal article" date="2023" name="BMC Genomics">
        <title>Pest status, molecular evolution, and epigenetic factors derived from the genome assembly of Frankliniella fusca, a thysanopteran phytovirus vector.</title>
        <authorList>
            <person name="Catto M.A."/>
            <person name="Labadie P.E."/>
            <person name="Jacobson A.L."/>
            <person name="Kennedy G.G."/>
            <person name="Srinivasan R."/>
            <person name="Hunt B.G."/>
        </authorList>
    </citation>
    <scope>NUCLEOTIDE SEQUENCE</scope>
    <source>
        <strain evidence="2">PL_HMW_Pooled</strain>
    </source>
</reference>
<feature type="compositionally biased region" description="Low complexity" evidence="1">
    <location>
        <begin position="1349"/>
        <end position="1363"/>
    </location>
</feature>
<feature type="compositionally biased region" description="Pro residues" evidence="1">
    <location>
        <begin position="418"/>
        <end position="434"/>
    </location>
</feature>
<feature type="region of interest" description="Disordered" evidence="1">
    <location>
        <begin position="1449"/>
        <end position="1514"/>
    </location>
</feature>
<feature type="compositionally biased region" description="Low complexity" evidence="1">
    <location>
        <begin position="349"/>
        <end position="367"/>
    </location>
</feature>
<feature type="compositionally biased region" description="Low complexity" evidence="1">
    <location>
        <begin position="1474"/>
        <end position="1489"/>
    </location>
</feature>
<accession>A0AAE1HZ47</accession>
<keyword evidence="3" id="KW-1185">Reference proteome</keyword>
<feature type="compositionally biased region" description="Basic and acidic residues" evidence="1">
    <location>
        <begin position="1111"/>
        <end position="1122"/>
    </location>
</feature>
<gene>
    <name evidence="2" type="ORF">KUF71_005003</name>
</gene>
<evidence type="ECO:0000313" key="2">
    <source>
        <dbReference type="EMBL" id="KAK3930269.1"/>
    </source>
</evidence>
<feature type="compositionally biased region" description="Polar residues" evidence="1">
    <location>
        <begin position="1449"/>
        <end position="1459"/>
    </location>
</feature>
<feature type="region of interest" description="Disordered" evidence="1">
    <location>
        <begin position="273"/>
        <end position="294"/>
    </location>
</feature>
<feature type="region of interest" description="Disordered" evidence="1">
    <location>
        <begin position="653"/>
        <end position="783"/>
    </location>
</feature>
<protein>
    <submittedName>
        <fullName evidence="2">Uncharacterized protein</fullName>
    </submittedName>
</protein>
<feature type="compositionally biased region" description="Pro residues" evidence="1">
    <location>
        <begin position="368"/>
        <end position="382"/>
    </location>
</feature>
<feature type="region of interest" description="Disordered" evidence="1">
    <location>
        <begin position="1529"/>
        <end position="1551"/>
    </location>
</feature>
<feature type="region of interest" description="Disordered" evidence="1">
    <location>
        <begin position="1343"/>
        <end position="1365"/>
    </location>
</feature>
<comment type="caution">
    <text evidence="2">The sequence shown here is derived from an EMBL/GenBank/DDBJ whole genome shotgun (WGS) entry which is preliminary data.</text>
</comment>
<feature type="region of interest" description="Disordered" evidence="1">
    <location>
        <begin position="508"/>
        <end position="635"/>
    </location>
</feature>
<sequence>MAGEDGSNPLAYRPLSEDVLHIKILAEKFQQVRAELVASLAQERSRSRALEQRAEQAVHADRLAAQAAQRAVTLAKDYALLDKIASRLREDNVRLKAEIQELKDRTSVEASMAAARCAALERSAKEAQRAVEKERQTAREQAREAREAAEKEKKIMQDEFKKKAEETRLAHEEEIAALRDEIKSVREECAEEVNVTALEFEDRNAQLSERIAALEAESRALQEQLSASCGHIEYLESRMSEQHFAHEAERNRLLEVNRSLMLQQQSLLLASSSTRLAQPRPARPGRAPPLSVAASSRARLGLQHGLQHGLQQGLQQGSQHGLQHQGSQPASVLPYPQLSMARRLCGGAAAGAQSAAQQTEQPGDAAPQLPPQQPPSSPPPPAPRRRGARKLFDSDVMNPTTLAERNSGRAPIGRLFAPPSPPPATRPTPTSCAPPCPSNMRTVSVPQSASPPAVPAAALTFTPSSAAAVSTSLTGPCAVPSPAAAAAFPSSTHGRRFTFKKRVFGSFTARGEPPPAPTAPAAEVETPVIVVDDSPPPPQSGRAREHHADLSTPAAAAGPGPQRESLLQLSQRSTCESLLFSPPTPSASQAPADKSDSPPIDPSSKKTAAASTMADVCPSAGPSSTVAAASSKQQPSALMKYLSKLPASKLRWSIPPQLAEPPPRAAAAAPTNPPPSGPQAGHEQSDSSLEDTRQFFRSLQEQQRELDSLRERQSSRAAGPAEAAPGCSAPDPPPATTGEPQADVNPRDSAVLHQQESNNASAAALPDEQHSVDETTTAALPDLQTPLVTQAAALPDPQTPLVTPAAALPDPQTPLVTPAAALPDLQTPLVTPAAALSDPQTPLVTPAAALPDPQTPLVTPAAALPDLQTPLVTPAAALPDPQTPLVTPAAALPDLQTPLVTPAAALPDLQTPLVPPAAAALPSLESAEHRASPAVSLDQPGLLLGPASTSGAPAEQPVHNPPPADDSERAMNQPDEPEPAQDDQSEPPASPESSDIFGSMDGESFDVSSSFDTTLATSRLGSPFSGAEPAAESRQDDATGYSATARVSDETTESETTCRPVIPNSRETLTSVTTTPPVDVHEPGPRPPSGDRADDSPAQCETITIAPSQDQGRRSSPNERDSTLSSQVHSPGRAVGVLLTNPSSFHDEGDQTRDFPTTLASVTGIVEDDGSSSVTTVLVVAPPPPTAAAEQPDTDSTLRARPAAQLTDPDQPTDRHRQQLTVAVAVSPPGQPGPGPTTDDARVTRKASTPLMCSPPEEETVRDPLEQSEAAAAAARLLCRRPDDLLLQPLIASPDCSDAAGAGTAAAATVRASFSCFSQACAGGAASQTVEVRLEHRVSPGVQHAAVTSSSDDGSISYSPLSSEPDEVEKAVVEETLEAVVGRASSLQKVPDPRPPPLGADLKEQHVPEGDDGHVVPPDSALTGVDGKACAGEGLKFLQDAYEIGCSQRNCSSTASTPLKTPLGSGGVLKRRCSASPGAATPPGASDAPEPSEQPAVPTPMRPKEARGHLKRRQHQCVVTAGEAWRGVAARDTAQPSPATAQPPARPAAWSGYPTPPLLLLRVAYSTRSYNETLHGHGPSMREAVVRITLLQAFALASRSIS</sequence>
<feature type="compositionally biased region" description="Polar residues" evidence="1">
    <location>
        <begin position="621"/>
        <end position="635"/>
    </location>
</feature>
<reference evidence="2" key="1">
    <citation type="submission" date="2021-07" db="EMBL/GenBank/DDBJ databases">
        <authorList>
            <person name="Catto M.A."/>
            <person name="Jacobson A."/>
            <person name="Kennedy G."/>
            <person name="Labadie P."/>
            <person name="Hunt B.G."/>
            <person name="Srinivasan R."/>
        </authorList>
    </citation>
    <scope>NUCLEOTIDE SEQUENCE</scope>
    <source>
        <strain evidence="2">PL_HMW_Pooled</strain>
        <tissue evidence="2">Head</tissue>
    </source>
</reference>
<feature type="region of interest" description="Disordered" evidence="1">
    <location>
        <begin position="920"/>
        <end position="1155"/>
    </location>
</feature>
<organism evidence="2 3">
    <name type="scientific">Frankliniella fusca</name>
    <dbReference type="NCBI Taxonomy" id="407009"/>
    <lineage>
        <taxon>Eukaryota</taxon>
        <taxon>Metazoa</taxon>
        <taxon>Ecdysozoa</taxon>
        <taxon>Arthropoda</taxon>
        <taxon>Hexapoda</taxon>
        <taxon>Insecta</taxon>
        <taxon>Pterygota</taxon>
        <taxon>Neoptera</taxon>
        <taxon>Paraneoptera</taxon>
        <taxon>Thysanoptera</taxon>
        <taxon>Terebrantia</taxon>
        <taxon>Thripoidea</taxon>
        <taxon>Thripidae</taxon>
        <taxon>Frankliniella</taxon>
    </lineage>
</organism>
<feature type="region of interest" description="Disordered" evidence="1">
    <location>
        <begin position="349"/>
        <end position="434"/>
    </location>
</feature>
<feature type="compositionally biased region" description="Polar residues" evidence="1">
    <location>
        <begin position="1099"/>
        <end position="1110"/>
    </location>
</feature>
<feature type="compositionally biased region" description="Low complexity" evidence="1">
    <location>
        <begin position="306"/>
        <end position="328"/>
    </location>
</feature>
<evidence type="ECO:0000256" key="1">
    <source>
        <dbReference type="SAM" id="MobiDB-lite"/>
    </source>
</evidence>
<dbReference type="EMBL" id="JAHWGI010001411">
    <property type="protein sequence ID" value="KAK3930269.1"/>
    <property type="molecule type" value="Genomic_DNA"/>
</dbReference>
<feature type="compositionally biased region" description="Polar residues" evidence="1">
    <location>
        <begin position="1006"/>
        <end position="1020"/>
    </location>
</feature>
<feature type="compositionally biased region" description="Low complexity" evidence="1">
    <location>
        <begin position="273"/>
        <end position="289"/>
    </location>
</feature>
<dbReference type="Proteomes" id="UP001219518">
    <property type="component" value="Unassembled WGS sequence"/>
</dbReference>
<feature type="compositionally biased region" description="Polar residues" evidence="1">
    <location>
        <begin position="1065"/>
        <end position="1076"/>
    </location>
</feature>
<feature type="region of interest" description="Disordered" evidence="1">
    <location>
        <begin position="128"/>
        <end position="165"/>
    </location>
</feature>
<feature type="compositionally biased region" description="Basic and acidic residues" evidence="1">
    <location>
        <begin position="1079"/>
        <end position="1095"/>
    </location>
</feature>
<feature type="compositionally biased region" description="Polar residues" evidence="1">
    <location>
        <begin position="752"/>
        <end position="761"/>
    </location>
</feature>
<feature type="region of interest" description="Disordered" evidence="1">
    <location>
        <begin position="1383"/>
        <end position="1413"/>
    </location>
</feature>
<feature type="compositionally biased region" description="Low complexity" evidence="1">
    <location>
        <begin position="1533"/>
        <end position="1549"/>
    </location>
</feature>
<feature type="region of interest" description="Disordered" evidence="1">
    <location>
        <begin position="798"/>
        <end position="818"/>
    </location>
</feature>
<feature type="compositionally biased region" description="Polar residues" evidence="1">
    <location>
        <begin position="565"/>
        <end position="576"/>
    </location>
</feature>
<dbReference type="CDD" id="cd06503">
    <property type="entry name" value="ATP-synt_Fo_b"/>
    <property type="match status" value="1"/>
</dbReference>
<feature type="compositionally biased region" description="Basic and acidic residues" evidence="1">
    <location>
        <begin position="1401"/>
        <end position="1413"/>
    </location>
</feature>
<feature type="compositionally biased region" description="Basic and acidic residues" evidence="1">
    <location>
        <begin position="702"/>
        <end position="714"/>
    </location>
</feature>